<gene>
    <name evidence="1" type="ORF">HYDPIDRAFT_112218</name>
</gene>
<reference evidence="1 2" key="1">
    <citation type="submission" date="2014-04" db="EMBL/GenBank/DDBJ databases">
        <title>Evolutionary Origins and Diversification of the Mycorrhizal Mutualists.</title>
        <authorList>
            <consortium name="DOE Joint Genome Institute"/>
            <consortium name="Mycorrhizal Genomics Consortium"/>
            <person name="Kohler A."/>
            <person name="Kuo A."/>
            <person name="Nagy L.G."/>
            <person name="Floudas D."/>
            <person name="Copeland A."/>
            <person name="Barry K.W."/>
            <person name="Cichocki N."/>
            <person name="Veneault-Fourrey C."/>
            <person name="LaButti K."/>
            <person name="Lindquist E.A."/>
            <person name="Lipzen A."/>
            <person name="Lundell T."/>
            <person name="Morin E."/>
            <person name="Murat C."/>
            <person name="Riley R."/>
            <person name="Ohm R."/>
            <person name="Sun H."/>
            <person name="Tunlid A."/>
            <person name="Henrissat B."/>
            <person name="Grigoriev I.V."/>
            <person name="Hibbett D.S."/>
            <person name="Martin F."/>
        </authorList>
    </citation>
    <scope>NUCLEOTIDE SEQUENCE [LARGE SCALE GENOMIC DNA]</scope>
    <source>
        <strain evidence="1 2">MD-312</strain>
    </source>
</reference>
<sequence length="71" mass="7921">MASLKHLAFIGDPIEYPDGHRADPVEMPPLRSLCFRPHGDICDTNLCALFQLVKAPLLEHLTLDLSEVDSH</sequence>
<evidence type="ECO:0000313" key="2">
    <source>
        <dbReference type="Proteomes" id="UP000053820"/>
    </source>
</evidence>
<dbReference type="HOGENOM" id="CLU_2740342_0_0_1"/>
<keyword evidence="2" id="KW-1185">Reference proteome</keyword>
<evidence type="ECO:0000313" key="1">
    <source>
        <dbReference type="EMBL" id="KIJ64250.1"/>
    </source>
</evidence>
<dbReference type="AlphaFoldDB" id="A0A0C9W0H3"/>
<name>A0A0C9W0H3_9AGAM</name>
<proteinExistence type="predicted"/>
<protein>
    <submittedName>
        <fullName evidence="1">Uncharacterized protein</fullName>
    </submittedName>
</protein>
<accession>A0A0C9W0H3</accession>
<dbReference type="EMBL" id="KN839847">
    <property type="protein sequence ID" value="KIJ64250.1"/>
    <property type="molecule type" value="Genomic_DNA"/>
</dbReference>
<dbReference type="Proteomes" id="UP000053820">
    <property type="component" value="Unassembled WGS sequence"/>
</dbReference>
<organism evidence="1 2">
    <name type="scientific">Hydnomerulius pinastri MD-312</name>
    <dbReference type="NCBI Taxonomy" id="994086"/>
    <lineage>
        <taxon>Eukaryota</taxon>
        <taxon>Fungi</taxon>
        <taxon>Dikarya</taxon>
        <taxon>Basidiomycota</taxon>
        <taxon>Agaricomycotina</taxon>
        <taxon>Agaricomycetes</taxon>
        <taxon>Agaricomycetidae</taxon>
        <taxon>Boletales</taxon>
        <taxon>Boletales incertae sedis</taxon>
        <taxon>Leucogyrophana</taxon>
    </lineage>
</organism>